<dbReference type="GO" id="GO:0016020">
    <property type="term" value="C:membrane"/>
    <property type="evidence" value="ECO:0007669"/>
    <property type="project" value="UniProtKB-SubCell"/>
</dbReference>
<evidence type="ECO:0000313" key="9">
    <source>
        <dbReference type="EMBL" id="GAF24970.1"/>
    </source>
</evidence>
<reference evidence="9" key="1">
    <citation type="journal article" date="2014" name="Gene">
        <title>Genome-guided analysis of transformation efficiency and carbon dioxide assimilation by Moorella thermoacetica Y72.</title>
        <authorList>
            <person name="Tsukahara K."/>
            <person name="Kita A."/>
            <person name="Nakashimada Y."/>
            <person name="Hoshino T."/>
            <person name="Murakami K."/>
        </authorList>
    </citation>
    <scope>NUCLEOTIDE SEQUENCE [LARGE SCALE GENOMIC DNA]</scope>
    <source>
        <strain evidence="9">Y72</strain>
    </source>
</reference>
<gene>
    <name evidence="9" type="ORF">MTY_0298</name>
</gene>
<feature type="transmembrane region" description="Helical" evidence="7">
    <location>
        <begin position="373"/>
        <end position="395"/>
    </location>
</feature>
<accession>A0A0S6U7L0</accession>
<dbReference type="Pfam" id="PF13632">
    <property type="entry name" value="Glyco_trans_2_3"/>
    <property type="match status" value="1"/>
</dbReference>
<evidence type="ECO:0000256" key="1">
    <source>
        <dbReference type="ARBA" id="ARBA00004141"/>
    </source>
</evidence>
<dbReference type="PANTHER" id="PTHR43867:SF2">
    <property type="entry name" value="CELLULOSE SYNTHASE CATALYTIC SUBUNIT A [UDP-FORMING]"/>
    <property type="match status" value="1"/>
</dbReference>
<feature type="transmembrane region" description="Helical" evidence="7">
    <location>
        <begin position="435"/>
        <end position="457"/>
    </location>
</feature>
<name>A0A0S6U7L0_NEOTH</name>
<keyword evidence="6 7" id="KW-0472">Membrane</keyword>
<evidence type="ECO:0000256" key="3">
    <source>
        <dbReference type="ARBA" id="ARBA00022679"/>
    </source>
</evidence>
<dbReference type="InterPro" id="IPR029044">
    <property type="entry name" value="Nucleotide-diphossugar_trans"/>
</dbReference>
<dbReference type="CDD" id="cd06423">
    <property type="entry name" value="CESA_like"/>
    <property type="match status" value="1"/>
</dbReference>
<keyword evidence="3 9" id="KW-0808">Transferase</keyword>
<evidence type="ECO:0000256" key="2">
    <source>
        <dbReference type="ARBA" id="ARBA00022676"/>
    </source>
</evidence>
<evidence type="ECO:0000256" key="5">
    <source>
        <dbReference type="ARBA" id="ARBA00022989"/>
    </source>
</evidence>
<dbReference type="EMBL" id="DF238840">
    <property type="protein sequence ID" value="GAF24970.1"/>
    <property type="molecule type" value="Genomic_DNA"/>
</dbReference>
<dbReference type="SUPFAM" id="SSF53448">
    <property type="entry name" value="Nucleotide-diphospho-sugar transferases"/>
    <property type="match status" value="1"/>
</dbReference>
<evidence type="ECO:0000256" key="6">
    <source>
        <dbReference type="ARBA" id="ARBA00023136"/>
    </source>
</evidence>
<keyword evidence="2" id="KW-0328">Glycosyltransferase</keyword>
<dbReference type="GO" id="GO:0016757">
    <property type="term" value="F:glycosyltransferase activity"/>
    <property type="evidence" value="ECO:0007669"/>
    <property type="project" value="UniProtKB-KW"/>
</dbReference>
<dbReference type="Gene3D" id="3.90.550.10">
    <property type="entry name" value="Spore Coat Polysaccharide Biosynthesis Protein SpsA, Chain A"/>
    <property type="match status" value="1"/>
</dbReference>
<sequence>MDAVLNTLIGGTNMDWETISPAQILYLITVGFYLLFFGLFLRYFYWKWYAVKYHWRKRLPLDAEKVKALAAAKGLDIPFFTIMVPARNESEVIANTIEHLASLNYPNDRYEILVITDEKEALARAEGQGEGPTTMEVVEAKIREFAARPGMPQLKHCTVPYDFDGRFRGSRRGHSIPSTKGRALNYGLEFVDPRTTICGFYDAESHPEADVLLYIAWSWLHDPRERIWQGPVFQVRNFYQLGIITKIAAIYQAISHEIYLPILMKKLPFVGGTNLFVGRRLLERIGGYDHRALTEDLELGVRAFLETGVWAEYFPYFSTEQTPATLYAFFRQRLRWGSGHLQVCDKFRYAYQYSWDKRGPLLHNLFWKGQGEWLLYQGAVLVPLSIVILGLNGGLDPSIVPFKIRVVLHYLVFIYFAFTFYAYGHFHRLMAPVNWWQQFIGFLQLLALPFASFFLPLPYTAASIMKALNRQPQTWVKTPRTKEATR</sequence>
<dbReference type="Proteomes" id="UP000063718">
    <property type="component" value="Unassembled WGS sequence"/>
</dbReference>
<dbReference type="AlphaFoldDB" id="A0A0S6U7L0"/>
<keyword evidence="5 7" id="KW-1133">Transmembrane helix</keyword>
<protein>
    <submittedName>
        <fullName evidence="9">Glycosyltransferases</fullName>
    </submittedName>
</protein>
<organism evidence="9">
    <name type="scientific">Moorella thermoacetica Y72</name>
    <dbReference type="NCBI Taxonomy" id="1325331"/>
    <lineage>
        <taxon>Bacteria</taxon>
        <taxon>Bacillati</taxon>
        <taxon>Bacillota</taxon>
        <taxon>Clostridia</taxon>
        <taxon>Neomoorellales</taxon>
        <taxon>Neomoorellaceae</taxon>
        <taxon>Neomoorella</taxon>
    </lineage>
</organism>
<feature type="transmembrane region" description="Helical" evidence="7">
    <location>
        <begin position="407"/>
        <end position="423"/>
    </location>
</feature>
<keyword evidence="4 7" id="KW-0812">Transmembrane</keyword>
<feature type="domain" description="Glycosyltransferase 2-like" evidence="8">
    <location>
        <begin position="202"/>
        <end position="409"/>
    </location>
</feature>
<comment type="subcellular location">
    <subcellularLocation>
        <location evidence="1">Membrane</location>
        <topology evidence="1">Multi-pass membrane protein</topology>
    </subcellularLocation>
</comment>
<evidence type="ECO:0000256" key="7">
    <source>
        <dbReference type="SAM" id="Phobius"/>
    </source>
</evidence>
<proteinExistence type="predicted"/>
<dbReference type="InterPro" id="IPR001173">
    <property type="entry name" value="Glyco_trans_2-like"/>
</dbReference>
<dbReference type="InterPro" id="IPR050321">
    <property type="entry name" value="Glycosyltr_2/OpgH_subfam"/>
</dbReference>
<evidence type="ECO:0000259" key="8">
    <source>
        <dbReference type="Pfam" id="PF13632"/>
    </source>
</evidence>
<feature type="transmembrane region" description="Helical" evidence="7">
    <location>
        <begin position="24"/>
        <end position="45"/>
    </location>
</feature>
<evidence type="ECO:0000256" key="4">
    <source>
        <dbReference type="ARBA" id="ARBA00022692"/>
    </source>
</evidence>
<dbReference type="PANTHER" id="PTHR43867">
    <property type="entry name" value="CELLULOSE SYNTHASE CATALYTIC SUBUNIT A [UDP-FORMING]"/>
    <property type="match status" value="1"/>
</dbReference>